<dbReference type="InterPro" id="IPR050482">
    <property type="entry name" value="Sensor_HK_TwoCompSys"/>
</dbReference>
<dbReference type="SUPFAM" id="SSF55874">
    <property type="entry name" value="ATPase domain of HSP90 chaperone/DNA topoisomerase II/histidine kinase"/>
    <property type="match status" value="1"/>
</dbReference>
<keyword evidence="2" id="KW-0418">Kinase</keyword>
<keyword evidence="1" id="KW-0808">Transferase</keyword>
<dbReference type="Gene3D" id="3.30.565.10">
    <property type="entry name" value="Histidine kinase-like ATPase, C-terminal domain"/>
    <property type="match status" value="1"/>
</dbReference>
<gene>
    <name evidence="8" type="ORF">GCM10010412_089020</name>
</gene>
<feature type="domain" description="Histidine kinase/HSP90-like ATPase" evidence="6">
    <location>
        <begin position="273"/>
        <end position="366"/>
    </location>
</feature>
<keyword evidence="5" id="KW-1133">Transmembrane helix</keyword>
<dbReference type="InterPro" id="IPR036890">
    <property type="entry name" value="HATPase_C_sf"/>
</dbReference>
<dbReference type="EMBL" id="BAAATE010000042">
    <property type="protein sequence ID" value="GAA2695841.1"/>
    <property type="molecule type" value="Genomic_DNA"/>
</dbReference>
<name>A0ABP6FMS0_9ACTN</name>
<evidence type="ECO:0000256" key="1">
    <source>
        <dbReference type="ARBA" id="ARBA00022679"/>
    </source>
</evidence>
<dbReference type="InterPro" id="IPR003594">
    <property type="entry name" value="HATPase_dom"/>
</dbReference>
<feature type="transmembrane region" description="Helical" evidence="5">
    <location>
        <begin position="95"/>
        <end position="112"/>
    </location>
</feature>
<evidence type="ECO:0000313" key="8">
    <source>
        <dbReference type="EMBL" id="GAA2695841.1"/>
    </source>
</evidence>
<feature type="region of interest" description="Disordered" evidence="4">
    <location>
        <begin position="364"/>
        <end position="391"/>
    </location>
</feature>
<feature type="transmembrane region" description="Helical" evidence="5">
    <location>
        <begin position="65"/>
        <end position="83"/>
    </location>
</feature>
<evidence type="ECO:0000259" key="6">
    <source>
        <dbReference type="Pfam" id="PF02518"/>
    </source>
</evidence>
<evidence type="ECO:0000256" key="3">
    <source>
        <dbReference type="ARBA" id="ARBA00023012"/>
    </source>
</evidence>
<dbReference type="NCBIfam" id="NF047322">
    <property type="entry name" value="HK_morpho_MacS"/>
    <property type="match status" value="1"/>
</dbReference>
<keyword evidence="3" id="KW-0902">Two-component regulatory system</keyword>
<evidence type="ECO:0000256" key="5">
    <source>
        <dbReference type="SAM" id="Phobius"/>
    </source>
</evidence>
<dbReference type="InterPro" id="IPR045975">
    <property type="entry name" value="DUF5931"/>
</dbReference>
<evidence type="ECO:0000256" key="4">
    <source>
        <dbReference type="SAM" id="MobiDB-lite"/>
    </source>
</evidence>
<keyword evidence="5" id="KW-0472">Membrane</keyword>
<reference evidence="9" key="1">
    <citation type="journal article" date="2019" name="Int. J. Syst. Evol. Microbiol.">
        <title>The Global Catalogue of Microorganisms (GCM) 10K type strain sequencing project: providing services to taxonomists for standard genome sequencing and annotation.</title>
        <authorList>
            <consortium name="The Broad Institute Genomics Platform"/>
            <consortium name="The Broad Institute Genome Sequencing Center for Infectious Disease"/>
            <person name="Wu L."/>
            <person name="Ma J."/>
        </authorList>
    </citation>
    <scope>NUCLEOTIDE SEQUENCE [LARGE SCALE GENOMIC DNA]</scope>
    <source>
        <strain evidence="9">JCM 6835</strain>
    </source>
</reference>
<feature type="transmembrane region" description="Helical" evidence="5">
    <location>
        <begin position="39"/>
        <end position="58"/>
    </location>
</feature>
<sequence length="391" mass="41080">MTIEGPFWRAIAVFRVASLVYAAVLMAQHEGFAEPLTGWVVIAVMALWTAASTFAYSVRALRGRPLLVIDMLVTLACLLATPYVQGQFQGQPGSMPVPAIWVASPVLAWAVYGGRRLGAVAAAIVAGADLWVRVNGPDSPVLLNGAVLLFMAGIVVGHVARLAKQAEERMQRAAEMEAAQRERERLARGIHDSVLQVLALVQRRGQEIGGEAAELGRLAGQQEAALRELLAVRPAPTGSADLRALLMRYGSAQVTVSTPATPIVLPGSVAEEVAAAVRAALDNVRAHCGPEARAWVFAEEGEGEVTVSVRDEGEGIEEGRLEQARAEGRLGVAQSIEGRVADLGGRVSIISSGGEGTEVEITVPSAQPPAAVERAVRGRRGPGPSGRDPAT</sequence>
<feature type="transmembrane region" description="Helical" evidence="5">
    <location>
        <begin position="7"/>
        <end position="27"/>
    </location>
</feature>
<evidence type="ECO:0000313" key="9">
    <source>
        <dbReference type="Proteomes" id="UP001501666"/>
    </source>
</evidence>
<comment type="caution">
    <text evidence="8">The sequence shown here is derived from an EMBL/GenBank/DDBJ whole genome shotgun (WGS) entry which is preliminary data.</text>
</comment>
<evidence type="ECO:0000256" key="2">
    <source>
        <dbReference type="ARBA" id="ARBA00022777"/>
    </source>
</evidence>
<keyword evidence="9" id="KW-1185">Reference proteome</keyword>
<dbReference type="PANTHER" id="PTHR24421">
    <property type="entry name" value="NITRATE/NITRITE SENSOR PROTEIN NARX-RELATED"/>
    <property type="match status" value="1"/>
</dbReference>
<dbReference type="Pfam" id="PF19354">
    <property type="entry name" value="DUF5931"/>
    <property type="match status" value="1"/>
</dbReference>
<keyword evidence="5" id="KW-0812">Transmembrane</keyword>
<feature type="domain" description="DUF5931" evidence="7">
    <location>
        <begin position="1"/>
        <end position="168"/>
    </location>
</feature>
<evidence type="ECO:0000259" key="7">
    <source>
        <dbReference type="Pfam" id="PF19354"/>
    </source>
</evidence>
<dbReference type="RefSeq" id="WP_346155546.1">
    <property type="nucleotide sequence ID" value="NZ_BAAATE010000042.1"/>
</dbReference>
<dbReference type="PANTHER" id="PTHR24421:SF61">
    <property type="entry name" value="OXYGEN SENSOR HISTIDINE KINASE NREB"/>
    <property type="match status" value="1"/>
</dbReference>
<dbReference type="Pfam" id="PF02518">
    <property type="entry name" value="HATPase_c"/>
    <property type="match status" value="1"/>
</dbReference>
<feature type="transmembrane region" description="Helical" evidence="5">
    <location>
        <begin position="140"/>
        <end position="163"/>
    </location>
</feature>
<dbReference type="Proteomes" id="UP001501666">
    <property type="component" value="Unassembled WGS sequence"/>
</dbReference>
<proteinExistence type="predicted"/>
<accession>A0ABP6FMS0</accession>
<organism evidence="8 9">
    <name type="scientific">Nonomuraea recticatena</name>
    <dbReference type="NCBI Taxonomy" id="46178"/>
    <lineage>
        <taxon>Bacteria</taxon>
        <taxon>Bacillati</taxon>
        <taxon>Actinomycetota</taxon>
        <taxon>Actinomycetes</taxon>
        <taxon>Streptosporangiales</taxon>
        <taxon>Streptosporangiaceae</taxon>
        <taxon>Nonomuraea</taxon>
    </lineage>
</organism>
<protein>
    <submittedName>
        <fullName evidence="8">DUF5931 domain-containing protein</fullName>
    </submittedName>
</protein>